<feature type="domain" description="IPT/TIG" evidence="3">
    <location>
        <begin position="428"/>
        <end position="498"/>
    </location>
</feature>
<dbReference type="CDD" id="cd00102">
    <property type="entry name" value="IPT"/>
    <property type="match status" value="1"/>
</dbReference>
<name>A0A8J4PMH9_9MYCE</name>
<comment type="caution">
    <text evidence="4">The sequence shown here is derived from an EMBL/GenBank/DDBJ whole genome shotgun (WGS) entry which is preliminary data.</text>
</comment>
<dbReference type="InterPro" id="IPR014756">
    <property type="entry name" value="Ig_E-set"/>
</dbReference>
<dbReference type="InterPro" id="IPR013783">
    <property type="entry name" value="Ig-like_fold"/>
</dbReference>
<dbReference type="Gene3D" id="2.60.40.10">
    <property type="entry name" value="Immunoglobulins"/>
    <property type="match status" value="2"/>
</dbReference>
<dbReference type="PANTHER" id="PTHR31341:SF16">
    <property type="entry name" value="CONTACT SITE A PROTEIN"/>
    <property type="match status" value="1"/>
</dbReference>
<dbReference type="CDD" id="cd00603">
    <property type="entry name" value="IPT_PCSR"/>
    <property type="match status" value="1"/>
</dbReference>
<dbReference type="PANTHER" id="PTHR31341">
    <property type="entry name" value="IPT/TIG DOMAIN-CONTAINING PROTEIN-RELATED-RELATED"/>
    <property type="match status" value="1"/>
</dbReference>
<keyword evidence="2" id="KW-0325">Glycoprotein</keyword>
<evidence type="ECO:0000256" key="1">
    <source>
        <dbReference type="ARBA" id="ARBA00022729"/>
    </source>
</evidence>
<feature type="non-terminal residue" evidence="4">
    <location>
        <position position="753"/>
    </location>
</feature>
<feature type="domain" description="IPT/TIG" evidence="3">
    <location>
        <begin position="2"/>
        <end position="68"/>
    </location>
</feature>
<evidence type="ECO:0000256" key="2">
    <source>
        <dbReference type="ARBA" id="ARBA00023180"/>
    </source>
</evidence>
<dbReference type="EMBL" id="AJWJ01000593">
    <property type="protein sequence ID" value="KAF2069803.1"/>
    <property type="molecule type" value="Genomic_DNA"/>
</dbReference>
<sequence length="753" mass="81583">MISPTFSLNSIGSTLTISGLNFEQDSRVFTNEILCDPLLTTQTMLKCIIRVPSINSQWSVQVKSGGWVSNTIIQPSIEISNTSQSNTVIFLNGEFSQIPILSRNKILALNIEKTVTVPVTYANTALSFPLHQDFFSTNSFEIYDGTSNTIIHTFSFSYAPCIASISFDATQIFLTGFTYTSQSQMFVNGDPCPTVVKSDTDASCTPPPSLFDTDSSFTVSMVREPIEKKTTTIFTKFHTLTGFVNSQTGAVVKSALSIKLYDNTLKYLIRGISPTPIPFESLNSTSLTFTYPYNAQCGYAFVSIDSVRLSHNILLCPAPIVNSIQLPNKDIGGLVTINGYFLNSLLFNSKSVCISYQSTLGDGSVSSITASETTYNDLDSTYTSKFVVNKGVLKKILVLPLAKSESREYLVAYNPIVKSCTSIQYKVPGQVTIVGENFFSLSNPSKVAVKIGGSQCTNVLVNSDGSQITCHFNADVAVAGNQFLVVSVVVDEKYQGSADVFSYKAEVGSCPVGPNGLVCSGNGLCNDAYICVCGNSWQQSDCSKIYPLIDSITSTKYRVPGYVTILGKNFVNKNLQVNIANSICSDVAVSQDLTTITCFYQSDVLVNNVKDYLSVTVTIDSQFTTSKILFRYTQPTQQCPVTCGNGVCDSFTGICTCFKGWESSNCSIVIPSINSITSTKYKVPGTVTIVGNNFVNLNLVVTIGGSFCGNIVVSQDLTSITCLFQSDVSVPNDNTLLEVSVTIDHKFTTSKQL</sequence>
<dbReference type="OrthoDB" id="24223at2759"/>
<keyword evidence="1" id="KW-0732">Signal</keyword>
<keyword evidence="5" id="KW-1185">Reference proteome</keyword>
<dbReference type="SUPFAM" id="SSF81296">
    <property type="entry name" value="E set domains"/>
    <property type="match status" value="4"/>
</dbReference>
<dbReference type="InterPro" id="IPR002909">
    <property type="entry name" value="IPT_dom"/>
</dbReference>
<protein>
    <recommendedName>
        <fullName evidence="3">IPT/TIG domain-containing protein</fullName>
    </recommendedName>
</protein>
<proteinExistence type="predicted"/>
<feature type="domain" description="IPT/TIG" evidence="3">
    <location>
        <begin position="671"/>
        <end position="747"/>
    </location>
</feature>
<evidence type="ECO:0000259" key="3">
    <source>
        <dbReference type="Pfam" id="PF01833"/>
    </source>
</evidence>
<dbReference type="AlphaFoldDB" id="A0A8J4PMH9"/>
<accession>A0A8J4PMH9</accession>
<dbReference type="Proteomes" id="UP000695562">
    <property type="component" value="Unassembled WGS sequence"/>
</dbReference>
<dbReference type="InterPro" id="IPR052014">
    <property type="entry name" value="Dictyostelium_Tiger"/>
</dbReference>
<gene>
    <name evidence="4" type="ORF">CYY_008885</name>
</gene>
<evidence type="ECO:0000313" key="5">
    <source>
        <dbReference type="Proteomes" id="UP000695562"/>
    </source>
</evidence>
<dbReference type="Pfam" id="PF01833">
    <property type="entry name" value="TIG"/>
    <property type="match status" value="3"/>
</dbReference>
<reference evidence="4" key="1">
    <citation type="submission" date="2020-01" db="EMBL/GenBank/DDBJ databases">
        <title>Development of genomics and gene disruption for Polysphondylium violaceum indicates a role for the polyketide synthase stlB in stalk morphogenesis.</title>
        <authorList>
            <person name="Narita B."/>
            <person name="Kawabe Y."/>
            <person name="Kin K."/>
            <person name="Saito T."/>
            <person name="Gibbs R."/>
            <person name="Kuspa A."/>
            <person name="Muzny D."/>
            <person name="Queller D."/>
            <person name="Richards S."/>
            <person name="Strassman J."/>
            <person name="Sucgang R."/>
            <person name="Worley K."/>
            <person name="Schaap P."/>
        </authorList>
    </citation>
    <scope>NUCLEOTIDE SEQUENCE</scope>
    <source>
        <strain evidence="4">QSvi11</strain>
    </source>
</reference>
<organism evidence="4 5">
    <name type="scientific">Polysphondylium violaceum</name>
    <dbReference type="NCBI Taxonomy" id="133409"/>
    <lineage>
        <taxon>Eukaryota</taxon>
        <taxon>Amoebozoa</taxon>
        <taxon>Evosea</taxon>
        <taxon>Eumycetozoa</taxon>
        <taxon>Dictyostelia</taxon>
        <taxon>Dictyosteliales</taxon>
        <taxon>Dictyosteliaceae</taxon>
        <taxon>Polysphondylium</taxon>
    </lineage>
</organism>
<evidence type="ECO:0000313" key="4">
    <source>
        <dbReference type="EMBL" id="KAF2069803.1"/>
    </source>
</evidence>